<dbReference type="EMBL" id="ASWA01000002">
    <property type="protein sequence ID" value="EOT69349.1"/>
    <property type="molecule type" value="Genomic_DNA"/>
</dbReference>
<dbReference type="PATRIC" id="fig|1158601.3.peg.854"/>
<dbReference type="InterPro" id="IPR013378">
    <property type="entry name" value="InlB-like_B-rpt"/>
</dbReference>
<dbReference type="Proteomes" id="UP000014148">
    <property type="component" value="Unassembled WGS sequence"/>
</dbReference>
<comment type="caution">
    <text evidence="4">The sequence shown here is derived from an EMBL/GenBank/DDBJ whole genome shotgun (WGS) entry which is preliminary data.</text>
</comment>
<dbReference type="InterPro" id="IPR027994">
    <property type="entry name" value="WxL_dom"/>
</dbReference>
<dbReference type="eggNOG" id="COG3386">
    <property type="taxonomic scope" value="Bacteria"/>
</dbReference>
<evidence type="ECO:0000313" key="5">
    <source>
        <dbReference type="EMBL" id="EOT69349.1"/>
    </source>
</evidence>
<evidence type="ECO:0000259" key="3">
    <source>
        <dbReference type="Pfam" id="PF13731"/>
    </source>
</evidence>
<organism evidence="4 6">
    <name type="scientific">Enterococcus malodoratus ATCC 43197</name>
    <dbReference type="NCBI Taxonomy" id="1158601"/>
    <lineage>
        <taxon>Bacteria</taxon>
        <taxon>Bacillati</taxon>
        <taxon>Bacillota</taxon>
        <taxon>Bacilli</taxon>
        <taxon>Lactobacillales</taxon>
        <taxon>Enterococcaceae</taxon>
        <taxon>Enterococcus</taxon>
    </lineage>
</organism>
<evidence type="ECO:0000256" key="2">
    <source>
        <dbReference type="SAM" id="MobiDB-lite"/>
    </source>
</evidence>
<feature type="region of interest" description="Disordered" evidence="2">
    <location>
        <begin position="53"/>
        <end position="89"/>
    </location>
</feature>
<reference evidence="5 7" key="2">
    <citation type="submission" date="2013-03" db="EMBL/GenBank/DDBJ databases">
        <title>The Genome Sequence of Enterococcus malodoratus ATCC_43197 (PacBio/Illumina hybrid assembly).</title>
        <authorList>
            <consortium name="The Broad Institute Genomics Platform"/>
            <consortium name="The Broad Institute Genome Sequencing Center for Infectious Disease"/>
            <person name="Earl A."/>
            <person name="Russ C."/>
            <person name="Gilmore M."/>
            <person name="Surin D."/>
            <person name="Walker B."/>
            <person name="Young S."/>
            <person name="Zeng Q."/>
            <person name="Gargeya S."/>
            <person name="Fitzgerald M."/>
            <person name="Haas B."/>
            <person name="Abouelleil A."/>
            <person name="Allen A.W."/>
            <person name="Alvarado L."/>
            <person name="Arachchi H.M."/>
            <person name="Berlin A.M."/>
            <person name="Chapman S.B."/>
            <person name="Gainer-Dewar J."/>
            <person name="Goldberg J."/>
            <person name="Griggs A."/>
            <person name="Gujja S."/>
            <person name="Hansen M."/>
            <person name="Howarth C."/>
            <person name="Imamovic A."/>
            <person name="Ireland A."/>
            <person name="Larimer J."/>
            <person name="McCowan C."/>
            <person name="Murphy C."/>
            <person name="Pearson M."/>
            <person name="Poon T.W."/>
            <person name="Priest M."/>
            <person name="Roberts A."/>
            <person name="Saif S."/>
            <person name="Shea T."/>
            <person name="Sisk P."/>
            <person name="Sykes S."/>
            <person name="Wortman J."/>
            <person name="Nusbaum C."/>
            <person name="Birren B."/>
        </authorList>
    </citation>
    <scope>NUCLEOTIDE SEQUENCE [LARGE SCALE GENOMIC DNA]</scope>
    <source>
        <strain evidence="5 7">ATCC 43197</strain>
    </source>
</reference>
<feature type="compositionally biased region" description="Basic and acidic residues" evidence="2">
    <location>
        <begin position="950"/>
        <end position="962"/>
    </location>
</feature>
<evidence type="ECO:0000256" key="1">
    <source>
        <dbReference type="ARBA" id="ARBA00004196"/>
    </source>
</evidence>
<protein>
    <recommendedName>
        <fullName evidence="3">WxL domain-containing protein</fullName>
    </recommendedName>
</protein>
<dbReference type="Proteomes" id="UP000013783">
    <property type="component" value="Unassembled WGS sequence"/>
</dbReference>
<sequence>MKKFLKNKLGKKLLNNKKRFCGIIAILLLCCLAINQHTVLSIADEEDVQETVSGVQEKSDVESKNKQAEKSTTSSGKNSTTESTVEETSDIADKASNIKVDSSKALRADADTAAVKIVIKNTGIVLKNDGEFLLIDSPESYVDGTYDPDDDVKEKGFYDSNTILEFANEGSGMSNELYSEPKSGGANIVQQITTAQDTKCQLTIISDSKLNVLTSSNYGIQVNQLTIGDYQELIWQQVVLNVQADKIGILTNEGTRNITGKVNTTGTQAGISITKETPPERENYSEMESFFEKLEQEDSFGRYEAEPGTQMSATATSNNGTASVFEEYSIRGSTFIAEASGKGYGIFARRGISLESCSGSINDQEDSFLGSLSGKSSSGIAIFSTESIENMGGKISGTSNSSNAIEFAIYSGNVGYGKANVSFASEMTGTTSSGFGILARMVFYENGQTMMDPGSIDISSGKISGYSDDGVGILSGSITTENTVDVEVNGKALKGQGIIADNLTSRTPESDKPTVSVSGISEGASNSYNAKVLEIFNLSRPDLNQIPSSAGIVSVTGISGEGNNFNLSGLAPKSIDKSYGIYTPESSEAGISITADNHISVSAVGDYGMKISELILMVSNPLDDVSNFLDVFVDARSSGILASRTVRVESQSEGIASPNSKINVLASEGDGITAESGINISIQKDLEKDWKLPVTINAAKTAISLLVPADGYGEGFNLYGIDLEIPSGQVGIKGINSGYANFNYSNFIIETSDEGIHLGTSEDSEPTYLDINGTSIKIASGEYGLKVVNGYISLNAGDSKGDRIIDVTANKFPIWLEGSTELQNYEKYDEVLEEGYYDQFSIIATSKQLQPDKSSYPAFYVKDHEINISGDGEQIQIIENYLAPVTTPFNATASTPYLFSKNYNIEKYSNYDWEALRTDTNAPITLSLDKISQNLLSTLDETFTEATLTGKREDHDDDERIFNDSSGVQNPGKILHEVNMIVRREQQYRVHYEGNGADGGIVPVDNNLYSKTDMVNVEEQGNLTKTDHQFVGWLNSVDGMIYQNPNISTSPTTYSMGEEDVTFTAQWQSTSIVEELKLDGNIPDNLKFGTHTIQYDSAERYYATDSGNDTENNSASDLTKANLTVTDTRISTEGWRLSAKQLEQFKTSSNKNLTNAQLSLTVGQRDVSQVTSGLPTGVENQEVILVPGVSSPLMSASGGTGKGIVVLPIEKFTLTIPAASEKYSEEYSTQVEWLLSNVP</sequence>
<feature type="region of interest" description="Disordered" evidence="2">
    <location>
        <begin position="948"/>
        <end position="968"/>
    </location>
</feature>
<comment type="subcellular location">
    <subcellularLocation>
        <location evidence="1">Cell envelope</location>
    </subcellularLocation>
</comment>
<evidence type="ECO:0000313" key="4">
    <source>
        <dbReference type="EMBL" id="EOH80840.1"/>
    </source>
</evidence>
<dbReference type="GO" id="GO:0030313">
    <property type="term" value="C:cell envelope"/>
    <property type="evidence" value="ECO:0007669"/>
    <property type="project" value="UniProtKB-SubCell"/>
</dbReference>
<feature type="domain" description="WxL" evidence="3">
    <location>
        <begin position="1082"/>
        <end position="1239"/>
    </location>
</feature>
<dbReference type="AlphaFoldDB" id="R2RAX6"/>
<dbReference type="STRING" id="71451.RV07_GL001104"/>
<dbReference type="InterPro" id="IPR042229">
    <property type="entry name" value="Listeria/Bacterioides_rpt_sf"/>
</dbReference>
<feature type="compositionally biased region" description="Basic and acidic residues" evidence="2">
    <location>
        <begin position="57"/>
        <end position="69"/>
    </location>
</feature>
<dbReference type="Pfam" id="PF13731">
    <property type="entry name" value="WxL"/>
    <property type="match status" value="1"/>
</dbReference>
<keyword evidence="7" id="KW-1185">Reference proteome</keyword>
<reference evidence="4 6" key="1">
    <citation type="submission" date="2013-02" db="EMBL/GenBank/DDBJ databases">
        <title>The Genome Sequence of Enterococcus malodoratus ATCC_43197.</title>
        <authorList>
            <consortium name="The Broad Institute Genome Sequencing Platform"/>
            <consortium name="The Broad Institute Genome Sequencing Center for Infectious Disease"/>
            <person name="Earl A.M."/>
            <person name="Gilmore M.S."/>
            <person name="Lebreton F."/>
            <person name="Walker B."/>
            <person name="Young S.K."/>
            <person name="Zeng Q."/>
            <person name="Gargeya S."/>
            <person name="Fitzgerald M."/>
            <person name="Haas B."/>
            <person name="Abouelleil A."/>
            <person name="Alvarado L."/>
            <person name="Arachchi H.M."/>
            <person name="Berlin A.M."/>
            <person name="Chapman S.B."/>
            <person name="Dewar J."/>
            <person name="Goldberg J."/>
            <person name="Griggs A."/>
            <person name="Gujja S."/>
            <person name="Hansen M."/>
            <person name="Howarth C."/>
            <person name="Imamovic A."/>
            <person name="Larimer J."/>
            <person name="McCowan C."/>
            <person name="Murphy C."/>
            <person name="Neiman D."/>
            <person name="Pearson M."/>
            <person name="Priest M."/>
            <person name="Roberts A."/>
            <person name="Saif S."/>
            <person name="Shea T."/>
            <person name="Sisk P."/>
            <person name="Sykes S."/>
            <person name="Wortman J."/>
            <person name="Nusbaum C."/>
            <person name="Birren B."/>
        </authorList>
    </citation>
    <scope>NUCLEOTIDE SEQUENCE [LARGE SCALE GENOMIC DNA]</scope>
    <source>
        <strain evidence="4 6">ATCC 43197</strain>
    </source>
</reference>
<dbReference type="NCBIfam" id="TIGR02543">
    <property type="entry name" value="List_Bact_rpt"/>
    <property type="match status" value="1"/>
</dbReference>
<feature type="compositionally biased region" description="Low complexity" evidence="2">
    <location>
        <begin position="70"/>
        <end position="83"/>
    </location>
</feature>
<proteinExistence type="predicted"/>
<evidence type="ECO:0000313" key="6">
    <source>
        <dbReference type="Proteomes" id="UP000013783"/>
    </source>
</evidence>
<dbReference type="EMBL" id="AJAK01000007">
    <property type="protein sequence ID" value="EOH80840.1"/>
    <property type="molecule type" value="Genomic_DNA"/>
</dbReference>
<name>R2RAX6_9ENTE</name>
<dbReference type="Gene3D" id="2.60.40.4270">
    <property type="entry name" value="Listeria-Bacteroides repeat domain"/>
    <property type="match status" value="1"/>
</dbReference>
<evidence type="ECO:0000313" key="7">
    <source>
        <dbReference type="Proteomes" id="UP000014148"/>
    </source>
</evidence>
<dbReference type="RefSeq" id="WP_010739757.1">
    <property type="nucleotide sequence ID" value="NZ_KB946249.1"/>
</dbReference>
<accession>R2RAX6</accession>
<gene>
    <name evidence="5" type="ORF">I585_00812</name>
    <name evidence="4" type="ORF">UAI_00881</name>
</gene>